<dbReference type="Proteomes" id="UP000818029">
    <property type="component" value="Chromosome A11"/>
</dbReference>
<reference evidence="5" key="2">
    <citation type="submission" date="2025-08" db="UniProtKB">
        <authorList>
            <consortium name="RefSeq"/>
        </authorList>
    </citation>
    <scope>IDENTIFICATION</scope>
</reference>
<dbReference type="Gene3D" id="3.30.70.270">
    <property type="match status" value="2"/>
</dbReference>
<dbReference type="InterPro" id="IPR001878">
    <property type="entry name" value="Znf_CCHC"/>
</dbReference>
<evidence type="ECO:0000256" key="2">
    <source>
        <dbReference type="PROSITE-ProRule" id="PRU00047"/>
    </source>
</evidence>
<proteinExistence type="predicted"/>
<feature type="domain" description="CCHC-type" evidence="3">
    <location>
        <begin position="109"/>
        <end position="124"/>
    </location>
</feature>
<protein>
    <recommendedName>
        <fullName evidence="3">CCHC-type domain-containing protein</fullName>
    </recommendedName>
</protein>
<dbReference type="SUPFAM" id="SSF56672">
    <property type="entry name" value="DNA/RNA polymerases"/>
    <property type="match status" value="1"/>
</dbReference>
<dbReference type="PANTHER" id="PTHR37984:SF5">
    <property type="entry name" value="PROTEIN NYNRIN-LIKE"/>
    <property type="match status" value="1"/>
</dbReference>
<evidence type="ECO:0000313" key="5">
    <source>
        <dbReference type="RefSeq" id="XP_040938004.1"/>
    </source>
</evidence>
<keyword evidence="4" id="KW-1185">Reference proteome</keyword>
<dbReference type="InterPro" id="IPR043128">
    <property type="entry name" value="Rev_trsase/Diguanyl_cyclase"/>
</dbReference>
<keyword evidence="2" id="KW-0479">Metal-binding</keyword>
<accession>A0ABM2Z5M1</accession>
<keyword evidence="2" id="KW-0862">Zinc</keyword>
<dbReference type="GeneID" id="121210008"/>
<gene>
    <name evidence="5" type="primary">LOC121210008</name>
</gene>
<dbReference type="InterPro" id="IPR041577">
    <property type="entry name" value="RT_RNaseH_2"/>
</dbReference>
<dbReference type="PROSITE" id="PS50158">
    <property type="entry name" value="ZF_CCHC"/>
    <property type="match status" value="1"/>
</dbReference>
<dbReference type="InterPro" id="IPR050951">
    <property type="entry name" value="Retrovirus_Pol_polyprotein"/>
</dbReference>
<reference evidence="4" key="1">
    <citation type="journal article" date="2020" name="Nat. Genet.">
        <title>Genomic diversifications of five Gossypium allopolyploid species and their impact on cotton improvement.</title>
        <authorList>
            <person name="Chen Z.J."/>
            <person name="Sreedasyam A."/>
            <person name="Ando A."/>
            <person name="Song Q."/>
            <person name="De Santiago L.M."/>
            <person name="Hulse-Kemp A.M."/>
            <person name="Ding M."/>
            <person name="Ye W."/>
            <person name="Kirkbride R.C."/>
            <person name="Jenkins J."/>
            <person name="Plott C."/>
            <person name="Lovell J."/>
            <person name="Lin Y.M."/>
            <person name="Vaughn R."/>
            <person name="Liu B."/>
            <person name="Simpson S."/>
            <person name="Scheffler B.E."/>
            <person name="Wen L."/>
            <person name="Saski C.A."/>
            <person name="Grover C.E."/>
            <person name="Hu G."/>
            <person name="Conover J.L."/>
            <person name="Carlson J.W."/>
            <person name="Shu S."/>
            <person name="Boston L.B."/>
            <person name="Williams M."/>
            <person name="Peterson D.G."/>
            <person name="McGee K."/>
            <person name="Jones D.C."/>
            <person name="Wendel J.F."/>
            <person name="Stelly D.M."/>
            <person name="Grimwood J."/>
            <person name="Schmutz J."/>
        </authorList>
    </citation>
    <scope>NUCLEOTIDE SEQUENCE [LARGE SCALE GENOMIC DNA]</scope>
    <source>
        <strain evidence="4">cv. TM-1</strain>
    </source>
</reference>
<dbReference type="Gene3D" id="4.10.60.10">
    <property type="entry name" value="Zinc finger, CCHC-type"/>
    <property type="match status" value="1"/>
</dbReference>
<evidence type="ECO:0000256" key="1">
    <source>
        <dbReference type="ARBA" id="ARBA00023268"/>
    </source>
</evidence>
<name>A0ABM2Z5M1_GOSHI</name>
<evidence type="ECO:0000313" key="4">
    <source>
        <dbReference type="Proteomes" id="UP000818029"/>
    </source>
</evidence>
<dbReference type="Pfam" id="PF17919">
    <property type="entry name" value="RT_RNaseH_2"/>
    <property type="match status" value="1"/>
</dbReference>
<evidence type="ECO:0000259" key="3">
    <source>
        <dbReference type="PROSITE" id="PS50158"/>
    </source>
</evidence>
<dbReference type="RefSeq" id="XP_040938004.1">
    <property type="nucleotide sequence ID" value="XM_041082070.1"/>
</dbReference>
<dbReference type="PANTHER" id="PTHR37984">
    <property type="entry name" value="PROTEIN CBG26694"/>
    <property type="match status" value="1"/>
</dbReference>
<organism evidence="4 5">
    <name type="scientific">Gossypium hirsutum</name>
    <name type="common">Upland cotton</name>
    <name type="synonym">Gossypium mexicanum</name>
    <dbReference type="NCBI Taxonomy" id="3635"/>
    <lineage>
        <taxon>Eukaryota</taxon>
        <taxon>Viridiplantae</taxon>
        <taxon>Streptophyta</taxon>
        <taxon>Embryophyta</taxon>
        <taxon>Tracheophyta</taxon>
        <taxon>Spermatophyta</taxon>
        <taxon>Magnoliopsida</taxon>
        <taxon>eudicotyledons</taxon>
        <taxon>Gunneridae</taxon>
        <taxon>Pentapetalae</taxon>
        <taxon>rosids</taxon>
        <taxon>malvids</taxon>
        <taxon>Malvales</taxon>
        <taxon>Malvaceae</taxon>
        <taxon>Malvoideae</taxon>
        <taxon>Gossypium</taxon>
    </lineage>
</organism>
<dbReference type="InterPro" id="IPR043502">
    <property type="entry name" value="DNA/RNA_pol_sf"/>
</dbReference>
<keyword evidence="2" id="KW-0863">Zinc-finger</keyword>
<keyword evidence="1" id="KW-0511">Multifunctional enzyme</keyword>
<sequence length="451" mass="51806">MVTEYEREFVRLSKYAQECVSFKGKICRRFEEGLNEDIRLSVGVLELKEFVVLINQAWHSYRDHKKQDLDSKSRATSVASVGNARSSRPKCHYYGRSHFGKCRMNDGSCFRCDSQDHFIKDCPEMNEKEKFQSTRQKVIKLKCENGETLWVKLDEPENLPIMISSKSTLKCLRKGCAAYLAIIMNAKESELKVEAVPIVCEYADVFLEELPGLPPIREVEFGIELMPGTMPISIAPTELKELKSQLQELTDKSFVRPSFSLMRYGHYELLVMPFNLANAPVVFMDLMNRISQSYLDKFVVIFIDDIQMRVDPSKVSAIVEWKPLKNVIEVRSFLGLVGYYRRFVKDFSMIATPLTRLLQKKVKFEWSDKCQQSFEKLEKLLTDALVLVQPESGKEFVVYSDASLNGLGCVLVQKVQTDFSLDKLADLCIFEIVRLHGVPLSSISDRDPRFT</sequence>